<dbReference type="InterPro" id="IPR036397">
    <property type="entry name" value="RNaseH_sf"/>
</dbReference>
<dbReference type="PANTHER" id="PTHR21301:SF10">
    <property type="entry name" value="REVERSE TRANSCRIPTASE DOMAIN-CONTAINING PROTEIN"/>
    <property type="match status" value="1"/>
</dbReference>
<name>A0ABY6L1R7_9ARAC</name>
<dbReference type="Proteomes" id="UP001235939">
    <property type="component" value="Chromosome 12"/>
</dbReference>
<organism evidence="1 2">
    <name type="scientific">Cordylochernes scorpioides</name>
    <dbReference type="NCBI Taxonomy" id="51811"/>
    <lineage>
        <taxon>Eukaryota</taxon>
        <taxon>Metazoa</taxon>
        <taxon>Ecdysozoa</taxon>
        <taxon>Arthropoda</taxon>
        <taxon>Chelicerata</taxon>
        <taxon>Arachnida</taxon>
        <taxon>Pseudoscorpiones</taxon>
        <taxon>Cheliferoidea</taxon>
        <taxon>Chernetidae</taxon>
        <taxon>Cordylochernes</taxon>
    </lineage>
</organism>
<dbReference type="Gene3D" id="3.30.420.10">
    <property type="entry name" value="Ribonuclease H-like superfamily/Ribonuclease H"/>
    <property type="match status" value="1"/>
</dbReference>
<evidence type="ECO:0000313" key="1">
    <source>
        <dbReference type="EMBL" id="UYV74794.1"/>
    </source>
</evidence>
<dbReference type="Gene3D" id="1.10.10.1450">
    <property type="match status" value="1"/>
</dbReference>
<keyword evidence="2" id="KW-1185">Reference proteome</keyword>
<sequence length="466" mass="53051">MHDKHSIRSHVISVLNSPTNNPANSHHANQIIRTLSKNNNIVITRSDKGSRTVIMNTMDYISGMNRILSNSDVFTPATAEDQTVSNSKYKKDLRTLCRNKIITTDELQGFLSNLHGQAYIYGLPKVHKINIPLRPIVAFHLSPTAPLAQYLAKIIIPLFKEGAASTSISSTPKFLDHIQQLPVVPNSLMISFDVINLYPSLPHSLILECTTEFLRTHGQSKGTPMGSPLSSPLSEIVMRKVDCLITGHFQADIHTRFRYIDDIFCIVKTESLDSIHTKLNSLFPDIQFTVEIENNCSLAFLDIMITKQNCSATETYELNKEAFGDAALSRSRTFEWFSRFPKGREKVKDDQHAERPRSLRCEENKLKIKELIKSNRIISIKDLSSETGLSIGLCHQIVTKDLDMIRTSSEFALRILTEEQKEVRMDVCKNMVEMTRTYPEWMQKIITGDETWVYQYDPETKRQSSQ</sequence>
<protein>
    <recommendedName>
        <fullName evidence="3">Reverse transcriptase domain-containing protein</fullName>
    </recommendedName>
</protein>
<evidence type="ECO:0008006" key="3">
    <source>
        <dbReference type="Google" id="ProtNLM"/>
    </source>
</evidence>
<accession>A0ABY6L1R7</accession>
<dbReference type="PANTHER" id="PTHR21301">
    <property type="entry name" value="REVERSE TRANSCRIPTASE"/>
    <property type="match status" value="1"/>
</dbReference>
<proteinExistence type="predicted"/>
<dbReference type="EMBL" id="CP092874">
    <property type="protein sequence ID" value="UYV74794.1"/>
    <property type="molecule type" value="Genomic_DNA"/>
</dbReference>
<gene>
    <name evidence="1" type="ORF">LAZ67_12001008</name>
</gene>
<reference evidence="1 2" key="1">
    <citation type="submission" date="2022-01" db="EMBL/GenBank/DDBJ databases">
        <title>A chromosomal length assembly of Cordylochernes scorpioides.</title>
        <authorList>
            <person name="Zeh D."/>
            <person name="Zeh J."/>
        </authorList>
    </citation>
    <scope>NUCLEOTIDE SEQUENCE [LARGE SCALE GENOMIC DNA]</scope>
    <source>
        <strain evidence="1">IN4F17</strain>
        <tissue evidence="1">Whole Body</tissue>
    </source>
</reference>
<evidence type="ECO:0000313" key="2">
    <source>
        <dbReference type="Proteomes" id="UP001235939"/>
    </source>
</evidence>